<dbReference type="InterPro" id="IPR000573">
    <property type="entry name" value="AconitaseA/IPMdHydase_ssu_swvl"/>
</dbReference>
<dbReference type="AlphaFoldDB" id="A0A1B6NSV1"/>
<comment type="caution">
    <text evidence="2">The sequence shown here is derived from an EMBL/GenBank/DDBJ whole genome shotgun (WGS) entry which is preliminary data.</text>
</comment>
<organism evidence="2">
    <name type="scientific">marine sediment metagenome</name>
    <dbReference type="NCBI Taxonomy" id="412755"/>
    <lineage>
        <taxon>unclassified sequences</taxon>
        <taxon>metagenomes</taxon>
        <taxon>ecological metagenomes</taxon>
    </lineage>
</organism>
<name>A0A1B6NSV1_9ZZZZ</name>
<sequence>MFHDWRYLDLEEKEPNPEFSLNKAEHKGASLLLARENFGCGSSREH</sequence>
<evidence type="ECO:0000313" key="2">
    <source>
        <dbReference type="EMBL" id="KTF06401.1"/>
    </source>
</evidence>
<dbReference type="InterPro" id="IPR015928">
    <property type="entry name" value="Aconitase/3IPM_dehydase_swvl"/>
</dbReference>
<gene>
    <name evidence="2" type="ORF">MGSAQ_002104</name>
</gene>
<keyword evidence="2" id="KW-0413">Isomerase</keyword>
<dbReference type="Pfam" id="PF00694">
    <property type="entry name" value="Aconitase_C"/>
    <property type="match status" value="1"/>
</dbReference>
<evidence type="ECO:0000259" key="1">
    <source>
        <dbReference type="Pfam" id="PF00694"/>
    </source>
</evidence>
<dbReference type="EMBL" id="AYSL01001173">
    <property type="protein sequence ID" value="KTF06401.1"/>
    <property type="molecule type" value="Genomic_DNA"/>
</dbReference>
<feature type="domain" description="Aconitase A/isopropylmalate dehydratase small subunit swivel" evidence="1">
    <location>
        <begin position="1"/>
        <end position="46"/>
    </location>
</feature>
<dbReference type="Gene3D" id="3.20.19.10">
    <property type="entry name" value="Aconitase, domain 4"/>
    <property type="match status" value="1"/>
</dbReference>
<proteinExistence type="predicted"/>
<feature type="non-terminal residue" evidence="2">
    <location>
        <position position="46"/>
    </location>
</feature>
<reference evidence="2" key="1">
    <citation type="submission" date="2013-11" db="EMBL/GenBank/DDBJ databases">
        <title>Microbial diversity, functional groups and degradation webs in Northern and Southern Mediterranean and Red Sea marine crude oil polluted sites.</title>
        <authorList>
            <person name="Daffonchio D."/>
            <person name="Mapelli F."/>
            <person name="Ferrer M."/>
            <person name="Richter M."/>
            <person name="Cherif A."/>
            <person name="Malkawi H.I."/>
            <person name="Yakimov M.M."/>
            <person name="Abdel-Fattah Y.R."/>
            <person name="Blaghen M."/>
            <person name="Golyshin P.N."/>
            <person name="Kalogerakis N."/>
            <person name="Boon N."/>
            <person name="Magagnini M."/>
            <person name="Fava F."/>
        </authorList>
    </citation>
    <scope>NUCLEOTIDE SEQUENCE</scope>
</reference>
<accession>A0A1B6NSV1</accession>
<dbReference type="GO" id="GO:0016853">
    <property type="term" value="F:isomerase activity"/>
    <property type="evidence" value="ECO:0007669"/>
    <property type="project" value="UniProtKB-KW"/>
</dbReference>
<protein>
    <submittedName>
        <fullName evidence="2">Isopropylmalate isomerase small subunit</fullName>
    </submittedName>
</protein>
<dbReference type="SUPFAM" id="SSF52016">
    <property type="entry name" value="LeuD/IlvD-like"/>
    <property type="match status" value="1"/>
</dbReference>